<dbReference type="Proteomes" id="UP000225548">
    <property type="component" value="Unassembled WGS sequence"/>
</dbReference>
<sequence>MHVLIAADAFGATLGPRTTGDALAAGWARGAPHDTVEVRPLSDGGHGFVALVGDALGVRPEPDGVLVVPGTHGTSTVYIDGHGCIDAGRSSAWLAEQIEHALSLGATRIVVGLPGPHETVRGPDAGAALLGALGALAPERHGRWTGRLGAVTASDLGGLAAVRERLRGVDLVGATASDVPLLGLHGASASAAAAGVLGAQEAHDLEREIGHFAHVVRGILAPLADLRRPLPLAGSTRGDGARADVARALTTGAGTGAAGGLGFALCALGGRLVPGADVFGDTARVSERAERADLVLTARGELDGSSFQGSALAVAVRAAAQWGVPCLAVAGTSLMSRREQASAGLSALSELHAGETPATGDPRGTVEDLDAQAERLARTWSPARLVTRT</sequence>
<dbReference type="SUPFAM" id="SSF110738">
    <property type="entry name" value="Glycerate kinase I"/>
    <property type="match status" value="1"/>
</dbReference>
<dbReference type="PANTHER" id="PTHR21599:SF0">
    <property type="entry name" value="GLYCERATE KINASE"/>
    <property type="match status" value="1"/>
</dbReference>
<dbReference type="EMBL" id="PDJG01000001">
    <property type="protein sequence ID" value="PFG32903.1"/>
    <property type="molecule type" value="Genomic_DNA"/>
</dbReference>
<dbReference type="InterPro" id="IPR004381">
    <property type="entry name" value="Glycerate_kinase"/>
</dbReference>
<dbReference type="RefSeq" id="WP_169925330.1">
    <property type="nucleotide sequence ID" value="NZ_PDJG01000001.1"/>
</dbReference>
<keyword evidence="1" id="KW-0808">Transferase</keyword>
<evidence type="ECO:0000313" key="2">
    <source>
        <dbReference type="Proteomes" id="UP000225548"/>
    </source>
</evidence>
<dbReference type="Pfam" id="PF02595">
    <property type="entry name" value="Gly_kinase"/>
    <property type="match status" value="2"/>
</dbReference>
<dbReference type="PANTHER" id="PTHR21599">
    <property type="entry name" value="GLYCERATE KINASE"/>
    <property type="match status" value="1"/>
</dbReference>
<dbReference type="GO" id="GO:0031388">
    <property type="term" value="P:organic acid phosphorylation"/>
    <property type="evidence" value="ECO:0007669"/>
    <property type="project" value="InterPro"/>
</dbReference>
<protein>
    <submittedName>
        <fullName evidence="1">Glycerate kinase</fullName>
    </submittedName>
</protein>
<evidence type="ECO:0000313" key="1">
    <source>
        <dbReference type="EMBL" id="PFG32903.1"/>
    </source>
</evidence>
<dbReference type="InterPro" id="IPR018193">
    <property type="entry name" value="Glyc_kinase_flavodox-like_fold"/>
</dbReference>
<keyword evidence="2" id="KW-1185">Reference proteome</keyword>
<comment type="caution">
    <text evidence="1">The sequence shown here is derived from an EMBL/GenBank/DDBJ whole genome shotgun (WGS) entry which is preliminary data.</text>
</comment>
<gene>
    <name evidence="1" type="ORF">ATL42_0755</name>
</gene>
<accession>A0A2A9E238</accession>
<name>A0A2A9E238_9MICO</name>
<proteinExistence type="predicted"/>
<organism evidence="1 2">
    <name type="scientific">Sanguibacter antarcticus</name>
    <dbReference type="NCBI Taxonomy" id="372484"/>
    <lineage>
        <taxon>Bacteria</taxon>
        <taxon>Bacillati</taxon>
        <taxon>Actinomycetota</taxon>
        <taxon>Actinomycetes</taxon>
        <taxon>Micrococcales</taxon>
        <taxon>Sanguibacteraceae</taxon>
        <taxon>Sanguibacter</taxon>
    </lineage>
</organism>
<dbReference type="Gene3D" id="3.90.1510.10">
    <property type="entry name" value="Glycerate kinase, domain 2"/>
    <property type="match status" value="1"/>
</dbReference>
<dbReference type="InterPro" id="IPR036129">
    <property type="entry name" value="Glycerate_kinase_sf"/>
</dbReference>
<dbReference type="AlphaFoldDB" id="A0A2A9E238"/>
<dbReference type="GO" id="GO:0008887">
    <property type="term" value="F:glycerate kinase activity"/>
    <property type="evidence" value="ECO:0007669"/>
    <property type="project" value="InterPro"/>
</dbReference>
<keyword evidence="1" id="KW-0418">Kinase</keyword>
<reference evidence="1 2" key="1">
    <citation type="submission" date="2017-10" db="EMBL/GenBank/DDBJ databases">
        <title>Sequencing the genomes of 1000 actinobacteria strains.</title>
        <authorList>
            <person name="Klenk H.-P."/>
        </authorList>
    </citation>
    <scope>NUCLEOTIDE SEQUENCE [LARGE SCALE GENOMIC DNA]</scope>
    <source>
        <strain evidence="1 2">DSM 18966</strain>
    </source>
</reference>